<feature type="domain" description="Beta-trefoil DNA-binding" evidence="9">
    <location>
        <begin position="941"/>
        <end position="1469"/>
    </location>
</feature>
<feature type="region of interest" description="Disordered" evidence="7">
    <location>
        <begin position="1"/>
        <end position="115"/>
    </location>
</feature>
<protein>
    <submittedName>
        <fullName evidence="10">LAG1-DNAbind-domain-containing protein</fullName>
    </submittedName>
</protein>
<feature type="compositionally biased region" description="Polar residues" evidence="7">
    <location>
        <begin position="343"/>
        <end position="352"/>
    </location>
</feature>
<feature type="compositionally biased region" description="Low complexity" evidence="7">
    <location>
        <begin position="237"/>
        <end position="252"/>
    </location>
</feature>
<feature type="compositionally biased region" description="Polar residues" evidence="7">
    <location>
        <begin position="188"/>
        <end position="207"/>
    </location>
</feature>
<dbReference type="EMBL" id="KZ819291">
    <property type="protein sequence ID" value="PWN98609.1"/>
    <property type="molecule type" value="Genomic_DNA"/>
</dbReference>
<dbReference type="InterPro" id="IPR014756">
    <property type="entry name" value="Ig_E-set"/>
</dbReference>
<comment type="similarity">
    <text evidence="2">Belongs to the Su(H) family.</text>
</comment>
<accession>A0A316ZAP1</accession>
<dbReference type="InterPro" id="IPR037095">
    <property type="entry name" value="RBP-J/Cbf11_DNA-bd_sf"/>
</dbReference>
<feature type="region of interest" description="Disordered" evidence="7">
    <location>
        <begin position="1087"/>
        <end position="1111"/>
    </location>
</feature>
<feature type="region of interest" description="Disordered" evidence="7">
    <location>
        <begin position="545"/>
        <end position="572"/>
    </location>
</feature>
<feature type="domain" description="RBP-J/Cbf11/Cbf12 DNA binding" evidence="8">
    <location>
        <begin position="775"/>
        <end position="940"/>
    </location>
</feature>
<keyword evidence="4" id="KW-0238">DNA-binding</keyword>
<feature type="compositionally biased region" description="Low complexity" evidence="7">
    <location>
        <begin position="629"/>
        <end position="643"/>
    </location>
</feature>
<dbReference type="SUPFAM" id="SSF49417">
    <property type="entry name" value="p53-like transcription factors"/>
    <property type="match status" value="1"/>
</dbReference>
<keyword evidence="5" id="KW-0804">Transcription</keyword>
<feature type="compositionally biased region" description="Polar residues" evidence="7">
    <location>
        <begin position="665"/>
        <end position="683"/>
    </location>
</feature>
<feature type="compositionally biased region" description="Low complexity" evidence="7">
    <location>
        <begin position="1239"/>
        <end position="1250"/>
    </location>
</feature>
<feature type="compositionally biased region" description="Polar residues" evidence="7">
    <location>
        <begin position="1294"/>
        <end position="1313"/>
    </location>
</feature>
<feature type="compositionally biased region" description="Low complexity" evidence="7">
    <location>
        <begin position="389"/>
        <end position="409"/>
    </location>
</feature>
<dbReference type="Pfam" id="PF20144">
    <property type="entry name" value="TIG_SUH"/>
    <property type="match status" value="1"/>
</dbReference>
<dbReference type="Pfam" id="PF09271">
    <property type="entry name" value="LAG1-DNAbind"/>
    <property type="match status" value="1"/>
</dbReference>
<comment type="subcellular location">
    <subcellularLocation>
        <location evidence="1">Nucleus</location>
    </subcellularLocation>
</comment>
<feature type="compositionally biased region" description="Low complexity" evidence="7">
    <location>
        <begin position="13"/>
        <end position="40"/>
    </location>
</feature>
<evidence type="ECO:0000256" key="5">
    <source>
        <dbReference type="ARBA" id="ARBA00023163"/>
    </source>
</evidence>
<reference evidence="10 11" key="1">
    <citation type="journal article" date="2018" name="Mol. Biol. Evol.">
        <title>Broad Genomic Sampling Reveals a Smut Pathogenic Ancestry of the Fungal Clade Ustilaginomycotina.</title>
        <authorList>
            <person name="Kijpornyongpan T."/>
            <person name="Mondo S.J."/>
            <person name="Barry K."/>
            <person name="Sandor L."/>
            <person name="Lee J."/>
            <person name="Lipzen A."/>
            <person name="Pangilinan J."/>
            <person name="LaButti K."/>
            <person name="Hainaut M."/>
            <person name="Henrissat B."/>
            <person name="Grigoriev I.V."/>
            <person name="Spatafora J.W."/>
            <person name="Aime M.C."/>
        </authorList>
    </citation>
    <scope>NUCLEOTIDE SEQUENCE [LARGE SCALE GENOMIC DNA]</scope>
    <source>
        <strain evidence="10 11">MCA 4186</strain>
    </source>
</reference>
<dbReference type="SMART" id="SM01267">
    <property type="entry name" value="LAG1_DNAbind"/>
    <property type="match status" value="1"/>
</dbReference>
<dbReference type="FunFam" id="2.60.40.1450:FF:000003">
    <property type="entry name" value="Related to J kappa-recombination signal binding protein"/>
    <property type="match status" value="1"/>
</dbReference>
<dbReference type="InterPro" id="IPR015351">
    <property type="entry name" value="RBP-J/Cbf11/Cbf12_DNA-bd"/>
</dbReference>
<feature type="region of interest" description="Disordered" evidence="7">
    <location>
        <begin position="448"/>
        <end position="467"/>
    </location>
</feature>
<evidence type="ECO:0000256" key="2">
    <source>
        <dbReference type="ARBA" id="ARBA00009704"/>
    </source>
</evidence>
<feature type="region of interest" description="Disordered" evidence="7">
    <location>
        <begin position="1022"/>
        <end position="1048"/>
    </location>
</feature>
<dbReference type="RefSeq" id="XP_025598888.1">
    <property type="nucleotide sequence ID" value="XM_025739792.1"/>
</dbReference>
<feature type="region of interest" description="Disordered" evidence="7">
    <location>
        <begin position="389"/>
        <end position="443"/>
    </location>
</feature>
<feature type="compositionally biased region" description="Polar residues" evidence="7">
    <location>
        <begin position="1229"/>
        <end position="1238"/>
    </location>
</feature>
<keyword evidence="11" id="KW-1185">Reference proteome</keyword>
<evidence type="ECO:0000259" key="9">
    <source>
        <dbReference type="SMART" id="SM01268"/>
    </source>
</evidence>
<evidence type="ECO:0000256" key="6">
    <source>
        <dbReference type="ARBA" id="ARBA00023242"/>
    </source>
</evidence>
<dbReference type="SMART" id="SM01268">
    <property type="entry name" value="BTD"/>
    <property type="match status" value="1"/>
</dbReference>
<dbReference type="GO" id="GO:0005634">
    <property type="term" value="C:nucleus"/>
    <property type="evidence" value="ECO:0007669"/>
    <property type="project" value="UniProtKB-SubCell"/>
</dbReference>
<dbReference type="GO" id="GO:0001228">
    <property type="term" value="F:DNA-binding transcription activator activity, RNA polymerase II-specific"/>
    <property type="evidence" value="ECO:0007669"/>
    <property type="project" value="InterPro"/>
</dbReference>
<proteinExistence type="inferred from homology"/>
<evidence type="ECO:0000256" key="1">
    <source>
        <dbReference type="ARBA" id="ARBA00004123"/>
    </source>
</evidence>
<dbReference type="GeneID" id="37267338"/>
<feature type="region of interest" description="Disordered" evidence="7">
    <location>
        <begin position="1220"/>
        <end position="1314"/>
    </location>
</feature>
<feature type="compositionally biased region" description="Low complexity" evidence="7">
    <location>
        <begin position="300"/>
        <end position="318"/>
    </location>
</feature>
<feature type="compositionally biased region" description="Polar residues" evidence="7">
    <location>
        <begin position="167"/>
        <end position="179"/>
    </location>
</feature>
<feature type="compositionally biased region" description="Basic and acidic residues" evidence="7">
    <location>
        <begin position="67"/>
        <end position="87"/>
    </location>
</feature>
<feature type="compositionally biased region" description="Polar residues" evidence="7">
    <location>
        <begin position="646"/>
        <end position="656"/>
    </location>
</feature>
<dbReference type="OrthoDB" id="5600360at2759"/>
<name>A0A316ZAP1_9BASI</name>
<evidence type="ECO:0000256" key="3">
    <source>
        <dbReference type="ARBA" id="ARBA00023015"/>
    </source>
</evidence>
<keyword evidence="3" id="KW-0805">Transcription regulation</keyword>
<feature type="region of interest" description="Disordered" evidence="7">
    <location>
        <begin position="129"/>
        <end position="352"/>
    </location>
</feature>
<dbReference type="InterPro" id="IPR036358">
    <property type="entry name" value="BTD_sf"/>
</dbReference>
<organism evidence="10 11">
    <name type="scientific">Tilletiopsis washingtonensis</name>
    <dbReference type="NCBI Taxonomy" id="58919"/>
    <lineage>
        <taxon>Eukaryota</taxon>
        <taxon>Fungi</taxon>
        <taxon>Dikarya</taxon>
        <taxon>Basidiomycota</taxon>
        <taxon>Ustilaginomycotina</taxon>
        <taxon>Exobasidiomycetes</taxon>
        <taxon>Entylomatales</taxon>
        <taxon>Entylomatales incertae sedis</taxon>
        <taxon>Tilletiopsis</taxon>
    </lineage>
</organism>
<keyword evidence="6" id="KW-0539">Nucleus</keyword>
<dbReference type="PANTHER" id="PTHR10665">
    <property type="entry name" value="RECOMBINING BINDING PROTEIN SUPPRESSOR OF HAIRLESS"/>
    <property type="match status" value="1"/>
</dbReference>
<dbReference type="InterPro" id="IPR040159">
    <property type="entry name" value="CLS_fam"/>
</dbReference>
<dbReference type="Proteomes" id="UP000245946">
    <property type="component" value="Unassembled WGS sequence"/>
</dbReference>
<evidence type="ECO:0000256" key="7">
    <source>
        <dbReference type="SAM" id="MobiDB-lite"/>
    </source>
</evidence>
<dbReference type="InterPro" id="IPR038007">
    <property type="entry name" value="RBP-Jkappa_IPT"/>
</dbReference>
<feature type="compositionally biased region" description="Low complexity" evidence="7">
    <location>
        <begin position="684"/>
        <end position="694"/>
    </location>
</feature>
<evidence type="ECO:0000313" key="10">
    <source>
        <dbReference type="EMBL" id="PWN98609.1"/>
    </source>
</evidence>
<gene>
    <name evidence="10" type="ORF">FA09DRAFT_270804</name>
</gene>
<sequence>MYGSSWDAGAFGQQPQQQQLPAEQLHLLQQQHQQQQQQQAGYYFETHQQHPSLQQHQAHAGPSSLRGKPEYAQHAAHAHDSFEDRSSRSGQQQQYGMPPSSLGLDPGARLEPSLEFGMGFQPDLAAYSNLAGPQSHDSFAHPSFAGLAPNGDGQQQQRYAQHDARLQPQQAHALQQGPATNGVGGHNDASSWAGSWSDVSGMSQSGCAHQFASSSSSSSLAGAPQRPHGPGALDFAGVESGSSASGASHVGSSHGGGSQPWHTAAGGPGTRPPQAARYPEQQQHLQMQSSGCGNSSPAGSSRPQSMRASSSSSAVPQVYHFEAHNGAPSFQGHVDAGAGASFGQHTNGTSSMNAHAAHLDDAQSLGVGLPSQQSVSPLSVATARFDASPSASSLSGAFSQRTSRSSSQSGPQPALTAFTPNRAEPQRRGAKPGEAGGMPVQGLGVQAGPRMSAGAAASEPRGMPSHYSSPDFNTRALQTEEPQWQSLGTTPAAGNVHWVDAARQHAPGVAHGLSAFSNGSDAQRELSYADHALAASMAAGAHISAGQGQRERAGSAAAAIGPSVGGSSTPTIMEEDEPLLSFQQQPGFDVAPQQQAQQQAFPRPAHQSIFQLGPSAHHGLGFEGSQMHSQIPASQQQQATAPAFLRSTSDQTHVVSQQQLLQQQHGPYSSPTGPHAAPTSQRDSSAQHGSGAAAGRDRASSDATPTGSTEVQRPYRPAVRPSTFLQASFLRMGDDVNSPTPGGTQPELADCTSFIRRPLENYLTAVSRLGLGERTVLIMTSKVAQKSYGVEKRFLCPPPMVLLIGSSWWSACKNDAPAPFGFIEGQSDQAPTSLAPPRLQIAISGESHSQEGALEWGSSSGRLIDVGNPSSEMAISGRCIGRQLYITDLDEKRRYCEAVVNVSVPGNTVSERHLLGSFASKPIKVISKPSKKRQSSRNADLCVNHGTTISLFHRLRSQTVSTRYLCVSGAPTWFKGSDGQPFVTQAQDAYLPDRLDPPSQFVAKMSSWDPFVIYLVDPTKSSDASTDSDLPPPVPGYPPPPSNALPCGPQGSAATPIYYNQPVVLQCLHTAVVSPIMVIRRVDKGTTVMGGSQAPPGPHGAPNASREAPGDPVSQLHKIALEVLEDANAPAPVAGARGAMGEMLPPGQSGPFLACLNESVGMRKADEPRRWVPNAGYSTPSTPLTPMLYPAPDVAPLEDSKMHVLGTPPTSPMSMAAAYAAAQTQHSMQQARHYSNVPSGSTSGSSAGGAMEPPPSSDGGKVKRPRRVSSSVVHQQKERLAANTAAAKNRRRGQSMSTVAQMQQLAGSASSSAHVPASGLEAEMLRRTGSFAHSISNSESSTGGVPLSATWSVDVSDSDVWTVVGTDVARHTFYIPPRIVGGSRPKAPAMDSSVTHLITVPAPRTSLSPLPVLTSFIAANASSEVTGAMTSRGTPTTAVFGSSAPGGAGSGKVPSSAAAASAAAGGANFVTLFGENFSKDLFVYFGDWRSEQVEVQSSTTILCAPPPVLDPEAGTARGKVPILFVRHDGIVFPTNSYYTAR</sequence>
<dbReference type="SUPFAM" id="SSF110217">
    <property type="entry name" value="DNA-binding protein LAG-1 (CSL)"/>
    <property type="match status" value="1"/>
</dbReference>
<feature type="region of interest" description="Disordered" evidence="7">
    <location>
        <begin position="611"/>
        <end position="718"/>
    </location>
</feature>
<dbReference type="InterPro" id="IPR013783">
    <property type="entry name" value="Ig-like_fold"/>
</dbReference>
<feature type="compositionally biased region" description="Polar residues" evidence="7">
    <location>
        <begin position="280"/>
        <end position="299"/>
    </location>
</feature>
<dbReference type="GO" id="GO:0000978">
    <property type="term" value="F:RNA polymerase II cis-regulatory region sequence-specific DNA binding"/>
    <property type="evidence" value="ECO:0007669"/>
    <property type="project" value="InterPro"/>
</dbReference>
<dbReference type="Gene3D" id="2.60.40.10">
    <property type="entry name" value="Immunoglobulins"/>
    <property type="match status" value="1"/>
</dbReference>
<evidence type="ECO:0000313" key="11">
    <source>
        <dbReference type="Proteomes" id="UP000245946"/>
    </source>
</evidence>
<dbReference type="SUPFAM" id="SSF81296">
    <property type="entry name" value="E set domains"/>
    <property type="match status" value="1"/>
</dbReference>
<feature type="compositionally biased region" description="Pro residues" evidence="7">
    <location>
        <begin position="1030"/>
        <end position="1043"/>
    </location>
</feature>
<evidence type="ECO:0000259" key="8">
    <source>
        <dbReference type="SMART" id="SM01267"/>
    </source>
</evidence>
<dbReference type="InterPro" id="IPR015350">
    <property type="entry name" value="Beta-trefoil_DNA-bd_dom"/>
</dbReference>
<dbReference type="Gene3D" id="2.60.40.1450">
    <property type="entry name" value="LAG1, DNA binding domain"/>
    <property type="match status" value="1"/>
</dbReference>
<dbReference type="InterPro" id="IPR008967">
    <property type="entry name" value="p53-like_TF_DNA-bd_sf"/>
</dbReference>
<evidence type="ECO:0000256" key="4">
    <source>
        <dbReference type="ARBA" id="ARBA00023125"/>
    </source>
</evidence>
<dbReference type="STRING" id="58919.A0A316ZAP1"/>